<evidence type="ECO:0000256" key="2">
    <source>
        <dbReference type="ARBA" id="ARBA00022679"/>
    </source>
</evidence>
<keyword evidence="2 4" id="KW-0808">Transferase</keyword>
<name>A0A3L9LBN6_9MICC</name>
<keyword evidence="5" id="KW-1185">Reference proteome</keyword>
<dbReference type="Gene3D" id="3.40.50.150">
    <property type="entry name" value="Vaccinia Virus protein VP39"/>
    <property type="match status" value="1"/>
</dbReference>
<dbReference type="RefSeq" id="WP_121864327.1">
    <property type="nucleotide sequence ID" value="NZ_RDEX01000001.1"/>
</dbReference>
<evidence type="ECO:0000256" key="1">
    <source>
        <dbReference type="ARBA" id="ARBA00022603"/>
    </source>
</evidence>
<dbReference type="InterPro" id="IPR041698">
    <property type="entry name" value="Methyltransf_25"/>
</dbReference>
<protein>
    <submittedName>
        <fullName evidence="4">Class I SAM-dependent methyltransferase</fullName>
    </submittedName>
</protein>
<dbReference type="GO" id="GO:0008168">
    <property type="term" value="F:methyltransferase activity"/>
    <property type="evidence" value="ECO:0007669"/>
    <property type="project" value="UniProtKB-KW"/>
</dbReference>
<dbReference type="PANTHER" id="PTHR43861">
    <property type="entry name" value="TRANS-ACONITATE 2-METHYLTRANSFERASE-RELATED"/>
    <property type="match status" value="1"/>
</dbReference>
<feature type="domain" description="Methyltransferase" evidence="3">
    <location>
        <begin position="37"/>
        <end position="128"/>
    </location>
</feature>
<dbReference type="Pfam" id="PF13649">
    <property type="entry name" value="Methyltransf_25"/>
    <property type="match status" value="1"/>
</dbReference>
<gene>
    <name evidence="4" type="ORF">EAE32_04760</name>
</gene>
<dbReference type="SUPFAM" id="SSF53335">
    <property type="entry name" value="S-adenosyl-L-methionine-dependent methyltransferases"/>
    <property type="match status" value="1"/>
</dbReference>
<dbReference type="PANTHER" id="PTHR43861:SF1">
    <property type="entry name" value="TRANS-ACONITATE 2-METHYLTRANSFERASE"/>
    <property type="match status" value="1"/>
</dbReference>
<proteinExistence type="predicted"/>
<dbReference type="InterPro" id="IPR029063">
    <property type="entry name" value="SAM-dependent_MTases_sf"/>
</dbReference>
<reference evidence="4 5" key="1">
    <citation type="submission" date="2018-10" db="EMBL/GenBank/DDBJ databases">
        <title>Kocuria tytonicola, new bacteria from the preen glands of American barn owls (Tyto furcata).</title>
        <authorList>
            <person name="Braun M.S."/>
            <person name="Wang E."/>
            <person name="Zimmermann S."/>
            <person name="Boutin S."/>
            <person name="Wagner H."/>
            <person name="Wink M."/>
        </authorList>
    </citation>
    <scope>NUCLEOTIDE SEQUENCE [LARGE SCALE GENOMIC DNA]</scope>
    <source>
        <strain evidence="4 5">473</strain>
    </source>
</reference>
<dbReference type="CDD" id="cd02440">
    <property type="entry name" value="AdoMet_MTases"/>
    <property type="match status" value="1"/>
</dbReference>
<organism evidence="4 5">
    <name type="scientific">Kocuria tytonicola</name>
    <dbReference type="NCBI Taxonomy" id="2055946"/>
    <lineage>
        <taxon>Bacteria</taxon>
        <taxon>Bacillati</taxon>
        <taxon>Actinomycetota</taxon>
        <taxon>Actinomycetes</taxon>
        <taxon>Micrococcales</taxon>
        <taxon>Micrococcaceae</taxon>
        <taxon>Kocuria</taxon>
    </lineage>
</organism>
<dbReference type="AlphaFoldDB" id="A0A3L9LBN6"/>
<dbReference type="Proteomes" id="UP000277871">
    <property type="component" value="Unassembled WGS sequence"/>
</dbReference>
<accession>A0A3L9LBN6</accession>
<comment type="caution">
    <text evidence="4">The sequence shown here is derived from an EMBL/GenBank/DDBJ whole genome shotgun (WGS) entry which is preliminary data.</text>
</comment>
<keyword evidence="1 4" id="KW-0489">Methyltransferase</keyword>
<dbReference type="GO" id="GO:0032259">
    <property type="term" value="P:methylation"/>
    <property type="evidence" value="ECO:0007669"/>
    <property type="project" value="UniProtKB-KW"/>
</dbReference>
<evidence type="ECO:0000259" key="3">
    <source>
        <dbReference type="Pfam" id="PF13649"/>
    </source>
</evidence>
<evidence type="ECO:0000313" key="4">
    <source>
        <dbReference type="EMBL" id="RLY94497.1"/>
    </source>
</evidence>
<dbReference type="EMBL" id="RDEX01000001">
    <property type="protein sequence ID" value="RLY94497.1"/>
    <property type="molecule type" value="Genomic_DNA"/>
</dbReference>
<evidence type="ECO:0000313" key="5">
    <source>
        <dbReference type="Proteomes" id="UP000277871"/>
    </source>
</evidence>
<sequence length="247" mass="27247">MSYDDPRLVAVYDFDNPDGPDHDFFRDMATHSGATRITDLGCGTGLLTVTLCGPGREVTGIDPSSAMLEQARTRQGGDRVRWIQGTSEQITSNNADMVVMSGNVAMHILGAQWHTALSDIARGLRPGGLLAFESRNPEARAWEKWQQEASWRETPAGILRESLRTDPPGEDGVVVMHSTYEFDDGCGTNEVQRLQFRSHERIVEDLAMAGLDVTATYRDWNRAPFTGGADQPLMVFVATRCEGLSRD</sequence>